<dbReference type="SUPFAM" id="SSF52540">
    <property type="entry name" value="P-loop containing nucleoside triphosphate hydrolases"/>
    <property type="match status" value="1"/>
</dbReference>
<dbReference type="STRING" id="272942.RCAP_rcc01104"/>
<dbReference type="AlphaFoldDB" id="D5ARJ2"/>
<reference evidence="1 2" key="2">
    <citation type="journal article" date="2010" name="J. Bacteriol.">
        <title>Complete genome sequence of the photosynthetic purple nonsulfur bacterium Rhodobacter capsulatus SB 1003.</title>
        <authorList>
            <person name="Strnad H."/>
            <person name="Lapidus A."/>
            <person name="Paces J."/>
            <person name="Ulbrich P."/>
            <person name="Vlcek C."/>
            <person name="Paces V."/>
            <person name="Haselkorn R."/>
        </authorList>
    </citation>
    <scope>NUCLEOTIDE SEQUENCE [LARGE SCALE GENOMIC DNA]</scope>
    <source>
        <strain evidence="2">ATCC BAA-309 / NBRC 16581 / SB1003</strain>
    </source>
</reference>
<gene>
    <name evidence="1" type="ordered locus">RCAP_rcc01104</name>
</gene>
<sequence length="123" mass="13330">MATRVAKPLIIVDEIDKAGVVTSDRGMSRPIVTSLLEVLDPGTAAHSECPVHRVRIDVSHISWALTANDLRNVPVPLQDRCRVLHVPDPGLPDLLALYDRMTAAIDDVETVAHGRELLTVLAG</sequence>
<keyword evidence="2" id="KW-1185">Reference proteome</keyword>
<dbReference type="InterPro" id="IPR027417">
    <property type="entry name" value="P-loop_NTPase"/>
</dbReference>
<accession>D5ARJ2</accession>
<evidence type="ECO:0000313" key="2">
    <source>
        <dbReference type="Proteomes" id="UP000002361"/>
    </source>
</evidence>
<reference key="1">
    <citation type="submission" date="2008-12" db="EMBL/GenBank/DDBJ databases">
        <title>Complete genome sequence of Rhodobacter capsulatus SB1003.</title>
        <authorList>
            <person name="Strnad H."/>
            <person name="Lapidus A."/>
            <person name="Vlcek C."/>
            <person name="Ulbrich P."/>
            <person name="Paces J."/>
            <person name="Maltsev N."/>
            <person name="Kumar V."/>
            <person name="Kogan Y."/>
            <person name="Milgram A."/>
            <person name="Rebrekov D."/>
            <person name="Mazur M."/>
            <person name="Cox R."/>
            <person name="Kyrpides N."/>
            <person name="Kolar M."/>
            <person name="Sachova J."/>
            <person name="Ridl J."/>
            <person name="Ivanova N."/>
            <person name="Kapatral V."/>
            <person name="Los T."/>
            <person name="Lykidis A."/>
            <person name="Mikhailova N."/>
            <person name="Reznik G."/>
            <person name="Vasieva O."/>
            <person name="Fonstein M."/>
            <person name="Paces V."/>
            <person name="Haselkorn R."/>
        </authorList>
    </citation>
    <scope>NUCLEOTIDE SEQUENCE</scope>
    <source>
        <strain>SB1003</strain>
    </source>
</reference>
<proteinExistence type="predicted"/>
<dbReference type="Proteomes" id="UP000002361">
    <property type="component" value="Chromosome"/>
</dbReference>
<evidence type="ECO:0000313" key="1">
    <source>
        <dbReference type="EMBL" id="ADE84863.1"/>
    </source>
</evidence>
<dbReference type="HOGENOM" id="CLU_2013471_0_0_5"/>
<dbReference type="EMBL" id="CP001312">
    <property type="protein sequence ID" value="ADE84863.1"/>
    <property type="molecule type" value="Genomic_DNA"/>
</dbReference>
<evidence type="ECO:0008006" key="3">
    <source>
        <dbReference type="Google" id="ProtNLM"/>
    </source>
</evidence>
<dbReference type="eggNOG" id="COG0466">
    <property type="taxonomic scope" value="Bacteria"/>
</dbReference>
<organism evidence="1 2">
    <name type="scientific">Rhodobacter capsulatus (strain ATCC BAA-309 / NBRC 16581 / SB1003)</name>
    <dbReference type="NCBI Taxonomy" id="272942"/>
    <lineage>
        <taxon>Bacteria</taxon>
        <taxon>Pseudomonadati</taxon>
        <taxon>Pseudomonadota</taxon>
        <taxon>Alphaproteobacteria</taxon>
        <taxon>Rhodobacterales</taxon>
        <taxon>Rhodobacter group</taxon>
        <taxon>Rhodobacter</taxon>
    </lineage>
</organism>
<dbReference type="Gene3D" id="3.40.50.300">
    <property type="entry name" value="P-loop containing nucleotide triphosphate hydrolases"/>
    <property type="match status" value="1"/>
</dbReference>
<name>D5ARJ2_RHOCB</name>
<dbReference type="KEGG" id="rcp:RCAP_rcc01104"/>
<dbReference type="OrthoDB" id="5297432at2"/>
<protein>
    <recommendedName>
        <fullName evidence="3">ATPase AAA-type core domain-containing protein</fullName>
    </recommendedName>
</protein>